<dbReference type="AlphaFoldDB" id="A0A0T9P398"/>
<dbReference type="Proteomes" id="UP000041882">
    <property type="component" value="Unassembled WGS sequence"/>
</dbReference>
<keyword evidence="1" id="KW-0472">Membrane</keyword>
<organism evidence="2 3">
    <name type="scientific">Yersinia thracica</name>
    <dbReference type="NCBI Taxonomy" id="2890319"/>
    <lineage>
        <taxon>Bacteria</taxon>
        <taxon>Pseudomonadati</taxon>
        <taxon>Pseudomonadota</taxon>
        <taxon>Gammaproteobacteria</taxon>
        <taxon>Enterobacterales</taxon>
        <taxon>Yersiniaceae</taxon>
        <taxon>Yersinia</taxon>
    </lineage>
</organism>
<gene>
    <name evidence="2" type="ORF">ERS008472_01417</name>
</gene>
<keyword evidence="3" id="KW-1185">Reference proteome</keyword>
<evidence type="ECO:0000313" key="3">
    <source>
        <dbReference type="Proteomes" id="UP000041882"/>
    </source>
</evidence>
<keyword evidence="1" id="KW-1133">Transmembrane helix</keyword>
<keyword evidence="1" id="KW-0812">Transmembrane</keyword>
<feature type="transmembrane region" description="Helical" evidence="1">
    <location>
        <begin position="45"/>
        <end position="62"/>
    </location>
</feature>
<proteinExistence type="predicted"/>
<feature type="transmembrane region" description="Helical" evidence="1">
    <location>
        <begin position="68"/>
        <end position="91"/>
    </location>
</feature>
<protein>
    <recommendedName>
        <fullName evidence="4">Inner membrane protein</fullName>
    </recommendedName>
</protein>
<dbReference type="RefSeq" id="WP_050113577.1">
    <property type="nucleotide sequence ID" value="NZ_CABHXQ010000091.1"/>
</dbReference>
<accession>A0A0T9P398</accession>
<evidence type="ECO:0000313" key="2">
    <source>
        <dbReference type="EMBL" id="CNH43272.1"/>
    </source>
</evidence>
<dbReference type="EMBL" id="CQAW01000005">
    <property type="protein sequence ID" value="CNH43272.1"/>
    <property type="molecule type" value="Genomic_DNA"/>
</dbReference>
<evidence type="ECO:0008006" key="4">
    <source>
        <dbReference type="Google" id="ProtNLM"/>
    </source>
</evidence>
<reference evidence="3" key="1">
    <citation type="submission" date="2015-03" db="EMBL/GenBank/DDBJ databases">
        <authorList>
            <consortium name="Pathogen Informatics"/>
            <person name="Murphy D."/>
        </authorList>
    </citation>
    <scope>NUCLEOTIDE SEQUENCE [LARGE SCALE GENOMIC DNA]</scope>
    <source>
        <strain evidence="3">IP6945</strain>
    </source>
</reference>
<sequence length="104" mass="11994">MRVSEEALLSSGFSHTELQKIKNNVESYGGTLGEAIQDLANRFKIVLWIFSGCMTMFIWVIFSSDRAYITSTGIGLLITMLIVIFSQPPILSYKSWRYWRNYQN</sequence>
<evidence type="ECO:0000256" key="1">
    <source>
        <dbReference type="SAM" id="Phobius"/>
    </source>
</evidence>
<name>A0A0T9P398_9GAMM</name>